<dbReference type="AlphaFoldDB" id="A0A160TH64"/>
<feature type="region of interest" description="Disordered" evidence="1">
    <location>
        <begin position="77"/>
        <end position="104"/>
    </location>
</feature>
<proteinExistence type="predicted"/>
<protein>
    <submittedName>
        <fullName evidence="2">Uncharacterized protein</fullName>
    </submittedName>
</protein>
<accession>A0A160TH64</accession>
<evidence type="ECO:0000256" key="1">
    <source>
        <dbReference type="SAM" id="MobiDB-lite"/>
    </source>
</evidence>
<reference evidence="2" key="1">
    <citation type="submission" date="2015-10" db="EMBL/GenBank/DDBJ databases">
        <authorList>
            <person name="Gilbert D.G."/>
        </authorList>
    </citation>
    <scope>NUCLEOTIDE SEQUENCE</scope>
</reference>
<gene>
    <name evidence="2" type="ORF">MGWOODY_Smn1682</name>
</gene>
<sequence>MVCGDALPSQRLPLPGDAGSDGAQPSNRELTGSGALAAAGTPCAVRQGGCQTGFGPPIVPMVAGAIGLVKDALRKRPDKSNRVAIPLDDLPPEGNAAPAASPAK</sequence>
<evidence type="ECO:0000313" key="2">
    <source>
        <dbReference type="EMBL" id="CUS44225.1"/>
    </source>
</evidence>
<dbReference type="EMBL" id="CZQE01000119">
    <property type="protein sequence ID" value="CUS44225.1"/>
    <property type="molecule type" value="Genomic_DNA"/>
</dbReference>
<organism evidence="2">
    <name type="scientific">hydrothermal vent metagenome</name>
    <dbReference type="NCBI Taxonomy" id="652676"/>
    <lineage>
        <taxon>unclassified sequences</taxon>
        <taxon>metagenomes</taxon>
        <taxon>ecological metagenomes</taxon>
    </lineage>
</organism>
<name>A0A160TH64_9ZZZZ</name>
<feature type="region of interest" description="Disordered" evidence="1">
    <location>
        <begin position="1"/>
        <end position="34"/>
    </location>
</feature>